<feature type="compositionally biased region" description="Polar residues" evidence="1">
    <location>
        <begin position="72"/>
        <end position="83"/>
    </location>
</feature>
<accession>A0A1X2HHL1</accession>
<dbReference type="EMBL" id="MCGN01000003">
    <property type="protein sequence ID" value="ORY98595.1"/>
    <property type="molecule type" value="Genomic_DNA"/>
</dbReference>
<sequence length="235" mass="25431">MMNSSKSSFDNAVVGKLSFSTDGSASPPSTPSENAVGQHQHSANNTYFEKAASQEISLQTMSSVIAAAVQMSSNRGNPPSSLSLGHASIVPKSDKNEQGDQQKKVSSAFFSKPLSWRSSGSAAPSAQQCSSPSTTAAVTRPRRSSSSVSARFAWLANKASSKDEIIMEKKSIDESIAEVRTEEDMPDDGRAELMYRGIRVKEVKTTLKTMIIPHEVENPMPQIKLERPSFARINY</sequence>
<gene>
    <name evidence="2" type="ORF">BCR43DRAFT_487803</name>
</gene>
<feature type="region of interest" description="Disordered" evidence="1">
    <location>
        <begin position="17"/>
        <end position="44"/>
    </location>
</feature>
<keyword evidence="3" id="KW-1185">Reference proteome</keyword>
<dbReference type="OrthoDB" id="2423722at2759"/>
<feature type="region of interest" description="Disordered" evidence="1">
    <location>
        <begin position="72"/>
        <end position="105"/>
    </location>
</feature>
<proteinExistence type="predicted"/>
<name>A0A1X2HHL1_SYNRA</name>
<feature type="compositionally biased region" description="Polar residues" evidence="1">
    <location>
        <begin position="18"/>
        <end position="44"/>
    </location>
</feature>
<feature type="region of interest" description="Disordered" evidence="1">
    <location>
        <begin position="117"/>
        <end position="142"/>
    </location>
</feature>
<comment type="caution">
    <text evidence="2">The sequence shown here is derived from an EMBL/GenBank/DDBJ whole genome shotgun (WGS) entry which is preliminary data.</text>
</comment>
<feature type="compositionally biased region" description="Low complexity" evidence="1">
    <location>
        <begin position="118"/>
        <end position="142"/>
    </location>
</feature>
<feature type="compositionally biased region" description="Basic and acidic residues" evidence="1">
    <location>
        <begin position="92"/>
        <end position="103"/>
    </location>
</feature>
<evidence type="ECO:0000313" key="3">
    <source>
        <dbReference type="Proteomes" id="UP000242180"/>
    </source>
</evidence>
<dbReference type="InParanoid" id="A0A1X2HHL1"/>
<reference evidence="2 3" key="1">
    <citation type="submission" date="2016-07" db="EMBL/GenBank/DDBJ databases">
        <title>Pervasive Adenine N6-methylation of Active Genes in Fungi.</title>
        <authorList>
            <consortium name="DOE Joint Genome Institute"/>
            <person name="Mondo S.J."/>
            <person name="Dannebaum R.O."/>
            <person name="Kuo R.C."/>
            <person name="Labutti K."/>
            <person name="Haridas S."/>
            <person name="Kuo A."/>
            <person name="Salamov A."/>
            <person name="Ahrendt S.R."/>
            <person name="Lipzen A."/>
            <person name="Sullivan W."/>
            <person name="Andreopoulos W.B."/>
            <person name="Clum A."/>
            <person name="Lindquist E."/>
            <person name="Daum C."/>
            <person name="Ramamoorthy G.K."/>
            <person name="Gryganskyi A."/>
            <person name="Culley D."/>
            <person name="Magnuson J.K."/>
            <person name="James T.Y."/>
            <person name="O'Malley M.A."/>
            <person name="Stajich J.E."/>
            <person name="Spatafora J.W."/>
            <person name="Visel A."/>
            <person name="Grigoriev I.V."/>
        </authorList>
    </citation>
    <scope>NUCLEOTIDE SEQUENCE [LARGE SCALE GENOMIC DNA]</scope>
    <source>
        <strain evidence="2 3">NRRL 2496</strain>
    </source>
</reference>
<organism evidence="2 3">
    <name type="scientific">Syncephalastrum racemosum</name>
    <name type="common">Filamentous fungus</name>
    <dbReference type="NCBI Taxonomy" id="13706"/>
    <lineage>
        <taxon>Eukaryota</taxon>
        <taxon>Fungi</taxon>
        <taxon>Fungi incertae sedis</taxon>
        <taxon>Mucoromycota</taxon>
        <taxon>Mucoromycotina</taxon>
        <taxon>Mucoromycetes</taxon>
        <taxon>Mucorales</taxon>
        <taxon>Syncephalastraceae</taxon>
        <taxon>Syncephalastrum</taxon>
    </lineage>
</organism>
<dbReference type="AlphaFoldDB" id="A0A1X2HHL1"/>
<evidence type="ECO:0000313" key="2">
    <source>
        <dbReference type="EMBL" id="ORY98595.1"/>
    </source>
</evidence>
<dbReference type="OMA" id="YQYNDDE"/>
<evidence type="ECO:0000256" key="1">
    <source>
        <dbReference type="SAM" id="MobiDB-lite"/>
    </source>
</evidence>
<protein>
    <submittedName>
        <fullName evidence="2">Uncharacterized protein</fullName>
    </submittedName>
</protein>
<dbReference type="Proteomes" id="UP000242180">
    <property type="component" value="Unassembled WGS sequence"/>
</dbReference>